<name>A0A8S8ZJA5_SORMA</name>
<evidence type="ECO:0000313" key="3">
    <source>
        <dbReference type="Proteomes" id="UP000433876"/>
    </source>
</evidence>
<dbReference type="PANTHER" id="PTHR43591:SF10">
    <property type="entry name" value="ABC TRANSMEMBRANE TYPE-1 DOMAIN-CONTAINING PROTEIN-RELATED"/>
    <property type="match status" value="1"/>
</dbReference>
<dbReference type="SUPFAM" id="SSF53335">
    <property type="entry name" value="S-adenosyl-L-methionine-dependent methyltransferases"/>
    <property type="match status" value="1"/>
</dbReference>
<comment type="similarity">
    <text evidence="1">Belongs to the methyltransferase superfamily. LaeA methyltransferase family.</text>
</comment>
<gene>
    <name evidence="2" type="ORF">SMACR_10869</name>
</gene>
<dbReference type="GO" id="GO:0008168">
    <property type="term" value="F:methyltransferase activity"/>
    <property type="evidence" value="ECO:0007669"/>
    <property type="project" value="TreeGrafter"/>
</dbReference>
<dbReference type="Pfam" id="PF13489">
    <property type="entry name" value="Methyltransf_23"/>
    <property type="match status" value="1"/>
</dbReference>
<dbReference type="InterPro" id="IPR029063">
    <property type="entry name" value="SAM-dependent_MTases_sf"/>
</dbReference>
<dbReference type="CDD" id="cd02440">
    <property type="entry name" value="AdoMet_MTases"/>
    <property type="match status" value="1"/>
</dbReference>
<evidence type="ECO:0000256" key="1">
    <source>
        <dbReference type="ARBA" id="ARBA00038158"/>
    </source>
</evidence>
<dbReference type="Gene3D" id="3.40.50.150">
    <property type="entry name" value="Vaccinia Virus protein VP39"/>
    <property type="match status" value="1"/>
</dbReference>
<accession>A0A8S8ZJA5</accession>
<protein>
    <submittedName>
        <fullName evidence="2">Uncharacterized protein</fullName>
    </submittedName>
</protein>
<dbReference type="Proteomes" id="UP000433876">
    <property type="component" value="Unassembled WGS sequence"/>
</dbReference>
<comment type="caution">
    <text evidence="2">The sequence shown here is derived from an EMBL/GenBank/DDBJ whole genome shotgun (WGS) entry which is preliminary data.</text>
</comment>
<dbReference type="AlphaFoldDB" id="A0A8S8ZJA5"/>
<dbReference type="EMBL" id="NMPR01000177">
    <property type="protein sequence ID" value="KAA8628555.1"/>
    <property type="molecule type" value="Genomic_DNA"/>
</dbReference>
<reference evidence="2 3" key="1">
    <citation type="submission" date="2017-07" db="EMBL/GenBank/DDBJ databases">
        <title>Genome sequence of the Sordaria macrospora wild type strain R19027.</title>
        <authorList>
            <person name="Nowrousian M."/>
            <person name="Teichert I."/>
            <person name="Kueck U."/>
        </authorList>
    </citation>
    <scope>NUCLEOTIDE SEQUENCE [LARGE SCALE GENOMIC DNA]</scope>
    <source>
        <strain evidence="2 3">R19027</strain>
        <tissue evidence="2">Mycelium</tissue>
    </source>
</reference>
<dbReference type="PANTHER" id="PTHR43591">
    <property type="entry name" value="METHYLTRANSFERASE"/>
    <property type="match status" value="1"/>
</dbReference>
<organism evidence="2 3">
    <name type="scientific">Sordaria macrospora</name>
    <dbReference type="NCBI Taxonomy" id="5147"/>
    <lineage>
        <taxon>Eukaryota</taxon>
        <taxon>Fungi</taxon>
        <taxon>Dikarya</taxon>
        <taxon>Ascomycota</taxon>
        <taxon>Pezizomycotina</taxon>
        <taxon>Sordariomycetes</taxon>
        <taxon>Sordariomycetidae</taxon>
        <taxon>Sordariales</taxon>
        <taxon>Sordariaceae</taxon>
        <taxon>Sordaria</taxon>
    </lineage>
</organism>
<proteinExistence type="inferred from homology"/>
<evidence type="ECO:0000313" key="2">
    <source>
        <dbReference type="EMBL" id="KAA8628555.1"/>
    </source>
</evidence>
<sequence>MSLPSSDFADDFPNAEVIGTDITPIQPSWVPPNVKFELEDCNQEWTWADNTFDFINMRMLIGVFQDWHALFRQAYQTCKPGGYVESFVCSCHFVSDDGSVKPGSALDQWGNIWTEGGKAFGRTFDPYEEDLQRKGMEAAGFVDIEFKDMAIPVGVWHPDKDAAERGLW</sequence>